<dbReference type="Proteomes" id="UP000002415">
    <property type="component" value="Chromosome"/>
</dbReference>
<sequence length="211" mass="24638">MKKIFTLSFLLIVIIAIPIEFFINTKDGIGITENQSNLEYTLGFPYSEIGLKFPIYNDEHFMISFSGGFDIMSNSFQLNIMPYLNIDSFQMKFPVFLTTKPATPNEASEVGRLYFGVVPSIYLKDLNIKFEIGGYYSSIYFWYDPAFNLNIPTPKTDELFRTQIDFKITYIKEEFSIGIGYNFLVRWLSYRSMFITSNDTPYFEAKFKIIF</sequence>
<dbReference type="KEGG" id="fno:Fnod_0301"/>
<gene>
    <name evidence="1" type="ordered locus">Fnod_0301</name>
</gene>
<reference evidence="1 2" key="2">
    <citation type="journal article" date="2009" name="Proc. Natl. Acad. Sci. U.S.A.">
        <title>On the chimeric nature, thermophilic origin, and phylogenetic placement of the Thermotogales.</title>
        <authorList>
            <person name="Zhaxybayeva O."/>
            <person name="Swithers K.S."/>
            <person name="Lapierre P."/>
            <person name="Fournier G.P."/>
            <person name="Bickhart D.M."/>
            <person name="DeBoy R.T."/>
            <person name="Nelson K.E."/>
            <person name="Nesbo C.L."/>
            <person name="Doolittle W.F."/>
            <person name="Gogarten J.P."/>
            <person name="Noll K.M."/>
        </authorList>
    </citation>
    <scope>NUCLEOTIDE SEQUENCE [LARGE SCALE GENOMIC DNA]</scope>
    <source>
        <strain evidence="2">ATCC 35602 / DSM 5306 / Rt17-B1</strain>
    </source>
</reference>
<dbReference type="EMBL" id="CP000771">
    <property type="protein sequence ID" value="ABS60166.1"/>
    <property type="molecule type" value="Genomic_DNA"/>
</dbReference>
<dbReference type="AlphaFoldDB" id="A7HJT3"/>
<keyword evidence="2" id="KW-1185">Reference proteome</keyword>
<evidence type="ECO:0008006" key="3">
    <source>
        <dbReference type="Google" id="ProtNLM"/>
    </source>
</evidence>
<dbReference type="HOGENOM" id="CLU_1276089_0_0_0"/>
<protein>
    <recommendedName>
        <fullName evidence="3">Outer membrane protein beta-barrel domain-containing protein</fullName>
    </recommendedName>
</protein>
<reference evidence="1 2" key="1">
    <citation type="submission" date="2007-07" db="EMBL/GenBank/DDBJ databases">
        <title>Complete sequence of Fervidobacterium nodosum Rt17-B1.</title>
        <authorList>
            <consortium name="US DOE Joint Genome Institute"/>
            <person name="Copeland A."/>
            <person name="Lucas S."/>
            <person name="Lapidus A."/>
            <person name="Barry K."/>
            <person name="Glavina del Rio T."/>
            <person name="Dalin E."/>
            <person name="Tice H."/>
            <person name="Pitluck S."/>
            <person name="Saunders E."/>
            <person name="Brettin T."/>
            <person name="Bruce D."/>
            <person name="Detter J.C."/>
            <person name="Han C."/>
            <person name="Schmutz J."/>
            <person name="Larimer F."/>
            <person name="Land M."/>
            <person name="Hauser L."/>
            <person name="Kyrpides N."/>
            <person name="Mikhailova N."/>
            <person name="Nelson K."/>
            <person name="Gogarten J.P."/>
            <person name="Noll K."/>
            <person name="Richardson P."/>
        </authorList>
    </citation>
    <scope>NUCLEOTIDE SEQUENCE [LARGE SCALE GENOMIC DNA]</scope>
    <source>
        <strain evidence="2">ATCC 35602 / DSM 5306 / Rt17-B1</strain>
    </source>
</reference>
<dbReference type="OrthoDB" id="47702at2"/>
<organism evidence="1 2">
    <name type="scientific">Fervidobacterium nodosum (strain ATCC 35602 / DSM 5306 / Rt17-B1)</name>
    <dbReference type="NCBI Taxonomy" id="381764"/>
    <lineage>
        <taxon>Bacteria</taxon>
        <taxon>Thermotogati</taxon>
        <taxon>Thermotogota</taxon>
        <taxon>Thermotogae</taxon>
        <taxon>Thermotogales</taxon>
        <taxon>Fervidobacteriaceae</taxon>
        <taxon>Fervidobacterium</taxon>
    </lineage>
</organism>
<proteinExistence type="predicted"/>
<name>A7HJT3_FERNB</name>
<dbReference type="RefSeq" id="WP_011993488.1">
    <property type="nucleotide sequence ID" value="NC_009718.1"/>
</dbReference>
<dbReference type="eggNOG" id="ENOG502ZIT1">
    <property type="taxonomic scope" value="Bacteria"/>
</dbReference>
<evidence type="ECO:0000313" key="2">
    <source>
        <dbReference type="Proteomes" id="UP000002415"/>
    </source>
</evidence>
<evidence type="ECO:0000313" key="1">
    <source>
        <dbReference type="EMBL" id="ABS60166.1"/>
    </source>
</evidence>
<accession>A7HJT3</accession>
<dbReference type="STRING" id="381764.Fnod_0301"/>